<proteinExistence type="inferred from homology"/>
<evidence type="ECO:0000259" key="6">
    <source>
        <dbReference type="Pfam" id="PF14833"/>
    </source>
</evidence>
<evidence type="ECO:0000313" key="8">
    <source>
        <dbReference type="Proteomes" id="UP000433788"/>
    </source>
</evidence>
<accession>A0A6N7QRR9</accession>
<dbReference type="PROSITE" id="PS00895">
    <property type="entry name" value="3_HYDROXYISOBUT_DH"/>
    <property type="match status" value="1"/>
</dbReference>
<dbReference type="SUPFAM" id="SSF48179">
    <property type="entry name" value="6-phosphogluconate dehydrogenase C-terminal domain-like"/>
    <property type="match status" value="1"/>
</dbReference>
<evidence type="ECO:0000259" key="5">
    <source>
        <dbReference type="Pfam" id="PF03446"/>
    </source>
</evidence>
<dbReference type="InterPro" id="IPR036291">
    <property type="entry name" value="NAD(P)-bd_dom_sf"/>
</dbReference>
<comment type="similarity">
    <text evidence="1">Belongs to the HIBADH-related family.</text>
</comment>
<evidence type="ECO:0000256" key="1">
    <source>
        <dbReference type="ARBA" id="ARBA00009080"/>
    </source>
</evidence>
<feature type="active site" evidence="4">
    <location>
        <position position="168"/>
    </location>
</feature>
<dbReference type="SUPFAM" id="SSF51735">
    <property type="entry name" value="NAD(P)-binding Rossmann-fold domains"/>
    <property type="match status" value="1"/>
</dbReference>
<dbReference type="PANTHER" id="PTHR43060:SF15">
    <property type="entry name" value="3-HYDROXYISOBUTYRATE DEHYDROGENASE-LIKE 1, MITOCHONDRIAL-RELATED"/>
    <property type="match status" value="1"/>
</dbReference>
<dbReference type="AlphaFoldDB" id="A0A6N7QRR9"/>
<feature type="domain" description="6-phosphogluconate dehydrogenase NADP-binding" evidence="5">
    <location>
        <begin position="2"/>
        <end position="159"/>
    </location>
</feature>
<evidence type="ECO:0000256" key="3">
    <source>
        <dbReference type="ARBA" id="ARBA00023027"/>
    </source>
</evidence>
<dbReference type="Pfam" id="PF03446">
    <property type="entry name" value="NAD_binding_2"/>
    <property type="match status" value="1"/>
</dbReference>
<organism evidence="7 8">
    <name type="scientific">Spiribacter salilacus</name>
    <dbReference type="NCBI Taxonomy" id="2664894"/>
    <lineage>
        <taxon>Bacteria</taxon>
        <taxon>Pseudomonadati</taxon>
        <taxon>Pseudomonadota</taxon>
        <taxon>Gammaproteobacteria</taxon>
        <taxon>Chromatiales</taxon>
        <taxon>Ectothiorhodospiraceae</taxon>
        <taxon>Spiribacter</taxon>
    </lineage>
</organism>
<dbReference type="GO" id="GO:0051287">
    <property type="term" value="F:NAD binding"/>
    <property type="evidence" value="ECO:0007669"/>
    <property type="project" value="InterPro"/>
</dbReference>
<dbReference type="PANTHER" id="PTHR43060">
    <property type="entry name" value="3-HYDROXYISOBUTYRATE DEHYDROGENASE-LIKE 1, MITOCHONDRIAL-RELATED"/>
    <property type="match status" value="1"/>
</dbReference>
<dbReference type="GO" id="GO:0050661">
    <property type="term" value="F:NADP binding"/>
    <property type="evidence" value="ECO:0007669"/>
    <property type="project" value="InterPro"/>
</dbReference>
<feature type="domain" description="3-hydroxyisobutyrate dehydrogenase-like NAD-binding" evidence="6">
    <location>
        <begin position="162"/>
        <end position="281"/>
    </location>
</feature>
<dbReference type="Proteomes" id="UP000433788">
    <property type="component" value="Unassembled WGS sequence"/>
</dbReference>
<dbReference type="Gene3D" id="3.40.50.720">
    <property type="entry name" value="NAD(P)-binding Rossmann-like Domain"/>
    <property type="match status" value="1"/>
</dbReference>
<comment type="caution">
    <text evidence="7">The sequence shown here is derived from an EMBL/GenBank/DDBJ whole genome shotgun (WGS) entry which is preliminary data.</text>
</comment>
<dbReference type="InterPro" id="IPR029154">
    <property type="entry name" value="HIBADH-like_NADP-bd"/>
</dbReference>
<dbReference type="InterPro" id="IPR013328">
    <property type="entry name" value="6PGD_dom2"/>
</dbReference>
<dbReference type="InterPro" id="IPR002204">
    <property type="entry name" value="3-OH-isobutyrate_DH-rel_CS"/>
</dbReference>
<dbReference type="InterPro" id="IPR006115">
    <property type="entry name" value="6PGDH_NADP-bd"/>
</dbReference>
<dbReference type="EMBL" id="WJPP01000002">
    <property type="protein sequence ID" value="MRH78099.1"/>
    <property type="molecule type" value="Genomic_DNA"/>
</dbReference>
<dbReference type="Pfam" id="PF14833">
    <property type="entry name" value="NAD_binding_11"/>
    <property type="match status" value="1"/>
</dbReference>
<dbReference type="GO" id="GO:0016054">
    <property type="term" value="P:organic acid catabolic process"/>
    <property type="evidence" value="ECO:0007669"/>
    <property type="project" value="UniProtKB-ARBA"/>
</dbReference>
<evidence type="ECO:0000256" key="4">
    <source>
        <dbReference type="PIRSR" id="PIRSR000103-1"/>
    </source>
</evidence>
<dbReference type="PIRSF" id="PIRSF000103">
    <property type="entry name" value="HIBADH"/>
    <property type="match status" value="1"/>
</dbReference>
<dbReference type="InterPro" id="IPR008927">
    <property type="entry name" value="6-PGluconate_DH-like_C_sf"/>
</dbReference>
<name>A0A6N7QRR9_9GAMM</name>
<evidence type="ECO:0000256" key="2">
    <source>
        <dbReference type="ARBA" id="ARBA00023002"/>
    </source>
</evidence>
<keyword evidence="8" id="KW-1185">Reference proteome</keyword>
<dbReference type="Gene3D" id="1.10.1040.10">
    <property type="entry name" value="N-(1-d-carboxylethyl)-l-norvaline Dehydrogenase, domain 2"/>
    <property type="match status" value="1"/>
</dbReference>
<keyword evidence="2" id="KW-0560">Oxidoreductase</keyword>
<dbReference type="GO" id="GO:0016491">
    <property type="term" value="F:oxidoreductase activity"/>
    <property type="evidence" value="ECO:0007669"/>
    <property type="project" value="UniProtKB-KW"/>
</dbReference>
<keyword evidence="3" id="KW-0520">NAD</keyword>
<reference evidence="7 8" key="1">
    <citation type="submission" date="2019-11" db="EMBL/GenBank/DDBJ databases">
        <authorList>
            <person name="Zhang X.Y."/>
        </authorList>
    </citation>
    <scope>NUCLEOTIDE SEQUENCE [LARGE SCALE GENOMIC DNA]</scope>
    <source>
        <strain evidence="7 8">C176</strain>
    </source>
</reference>
<gene>
    <name evidence="7" type="ORF">GH984_05205</name>
</gene>
<sequence>MRVGFIGLGVMGANMARHLANAGQLTTIWNRTRATADELGQALGVPVADSPAALAKSCDVIITCVSADKDILEMIDAIAPELTDQHTVIDTSTVGADTAEIIGERLAKTKTAFLDAPLTGGSEGAEAGTLVVMVGGDEAVLDAMRPALEPFSSRISYFGPVGNGQRAKAVNQVIVAGIVQAVSDGLSFAAASGLDTDELLPVLIGGAAGSRLLERRGARLLENDFAPGFKLALHHKDLLLCQRLLKGLDVSLPTVEMTIKHYERLMADGYGEEDITALYRLKRALFETGNQRSL</sequence>
<dbReference type="InterPro" id="IPR015815">
    <property type="entry name" value="HIBADH-related"/>
</dbReference>
<protein>
    <submittedName>
        <fullName evidence="7">NAD-binding protein</fullName>
    </submittedName>
</protein>
<evidence type="ECO:0000313" key="7">
    <source>
        <dbReference type="EMBL" id="MRH78099.1"/>
    </source>
</evidence>